<dbReference type="Proteomes" id="UP000076532">
    <property type="component" value="Unassembled WGS sequence"/>
</dbReference>
<keyword evidence="3" id="KW-1185">Reference proteome</keyword>
<dbReference type="OrthoDB" id="5429838at2759"/>
<feature type="domain" description="Ubiquitin-like" evidence="1">
    <location>
        <begin position="2"/>
        <end position="65"/>
    </location>
</feature>
<dbReference type="EMBL" id="KV417607">
    <property type="protein sequence ID" value="KZP15219.1"/>
    <property type="molecule type" value="Genomic_DNA"/>
</dbReference>
<protein>
    <recommendedName>
        <fullName evidence="1">Ubiquitin-like domain-containing protein</fullName>
    </recommendedName>
</protein>
<proteinExistence type="predicted"/>
<dbReference type="AlphaFoldDB" id="A0A166DZ13"/>
<dbReference type="InterPro" id="IPR054464">
    <property type="entry name" value="ULD_fung"/>
</dbReference>
<evidence type="ECO:0000313" key="3">
    <source>
        <dbReference type="Proteomes" id="UP000076532"/>
    </source>
</evidence>
<accession>A0A166DZ13</accession>
<feature type="non-terminal residue" evidence="2">
    <location>
        <position position="173"/>
    </location>
</feature>
<organism evidence="2 3">
    <name type="scientific">Athelia psychrophila</name>
    <dbReference type="NCBI Taxonomy" id="1759441"/>
    <lineage>
        <taxon>Eukaryota</taxon>
        <taxon>Fungi</taxon>
        <taxon>Dikarya</taxon>
        <taxon>Basidiomycota</taxon>
        <taxon>Agaricomycotina</taxon>
        <taxon>Agaricomycetes</taxon>
        <taxon>Agaricomycetidae</taxon>
        <taxon>Atheliales</taxon>
        <taxon>Atheliaceae</taxon>
        <taxon>Athelia</taxon>
    </lineage>
</organism>
<reference evidence="2 3" key="1">
    <citation type="journal article" date="2016" name="Mol. Biol. Evol.">
        <title>Comparative Genomics of Early-Diverging Mushroom-Forming Fungi Provides Insights into the Origins of Lignocellulose Decay Capabilities.</title>
        <authorList>
            <person name="Nagy L.G."/>
            <person name="Riley R."/>
            <person name="Tritt A."/>
            <person name="Adam C."/>
            <person name="Daum C."/>
            <person name="Floudas D."/>
            <person name="Sun H."/>
            <person name="Yadav J.S."/>
            <person name="Pangilinan J."/>
            <person name="Larsson K.H."/>
            <person name="Matsuura K."/>
            <person name="Barry K."/>
            <person name="Labutti K."/>
            <person name="Kuo R."/>
            <person name="Ohm R.A."/>
            <person name="Bhattacharya S.S."/>
            <person name="Shirouzu T."/>
            <person name="Yoshinaga Y."/>
            <person name="Martin F.M."/>
            <person name="Grigoriev I.V."/>
            <person name="Hibbett D.S."/>
        </authorList>
    </citation>
    <scope>NUCLEOTIDE SEQUENCE [LARGE SCALE GENOMIC DNA]</scope>
    <source>
        <strain evidence="2 3">CBS 109695</strain>
    </source>
</reference>
<dbReference type="Pfam" id="PF22893">
    <property type="entry name" value="ULD_2"/>
    <property type="match status" value="1"/>
</dbReference>
<gene>
    <name evidence="2" type="ORF">FIBSPDRAFT_1048297</name>
</gene>
<sequence length="173" mass="19112">MIFCTSSQDFHVVITGFCRGVAGDVLIQRGNYRILNSEDDQVINPEEFAIMLQPGMAVGMSIAFHEEAEEGQGSEGYNCPRCKHINARCTGWVTCAKCNGLFKISPEEESIISPETGHHAGTDSIPNEILLFRKISVFQGRVRNTGIRWNKPGVPQEGMKDDIQDVTVQPSIV</sequence>
<name>A0A166DZ13_9AGAM</name>
<evidence type="ECO:0000313" key="2">
    <source>
        <dbReference type="EMBL" id="KZP15219.1"/>
    </source>
</evidence>
<evidence type="ECO:0000259" key="1">
    <source>
        <dbReference type="Pfam" id="PF22893"/>
    </source>
</evidence>